<protein>
    <submittedName>
        <fullName evidence="2">Uncharacterized protein</fullName>
    </submittedName>
</protein>
<dbReference type="EMBL" id="DXDC01000142">
    <property type="protein sequence ID" value="HIY65596.1"/>
    <property type="molecule type" value="Genomic_DNA"/>
</dbReference>
<dbReference type="AlphaFoldDB" id="A0A9D2C805"/>
<evidence type="ECO:0000313" key="3">
    <source>
        <dbReference type="Proteomes" id="UP000824005"/>
    </source>
</evidence>
<organism evidence="2 3">
    <name type="scientific">Candidatus Agrococcus pullicola</name>
    <dbReference type="NCBI Taxonomy" id="2838429"/>
    <lineage>
        <taxon>Bacteria</taxon>
        <taxon>Bacillati</taxon>
        <taxon>Actinomycetota</taxon>
        <taxon>Actinomycetes</taxon>
        <taxon>Micrococcales</taxon>
        <taxon>Microbacteriaceae</taxon>
        <taxon>Agrococcus</taxon>
    </lineage>
</organism>
<accession>A0A9D2C805</accession>
<feature type="non-terminal residue" evidence="2">
    <location>
        <position position="355"/>
    </location>
</feature>
<comment type="caution">
    <text evidence="2">The sequence shown here is derived from an EMBL/GenBank/DDBJ whole genome shotgun (WGS) entry which is preliminary data.</text>
</comment>
<keyword evidence="1" id="KW-0472">Membrane</keyword>
<keyword evidence="1" id="KW-1133">Transmembrane helix</keyword>
<reference evidence="2" key="1">
    <citation type="journal article" date="2021" name="PeerJ">
        <title>Extensive microbial diversity within the chicken gut microbiome revealed by metagenomics and culture.</title>
        <authorList>
            <person name="Gilroy R."/>
            <person name="Ravi A."/>
            <person name="Getino M."/>
            <person name="Pursley I."/>
            <person name="Horton D.L."/>
            <person name="Alikhan N.F."/>
            <person name="Baker D."/>
            <person name="Gharbi K."/>
            <person name="Hall N."/>
            <person name="Watson M."/>
            <person name="Adriaenssens E.M."/>
            <person name="Foster-Nyarko E."/>
            <person name="Jarju S."/>
            <person name="Secka A."/>
            <person name="Antonio M."/>
            <person name="Oren A."/>
            <person name="Chaudhuri R.R."/>
            <person name="La Ragione R."/>
            <person name="Hildebrand F."/>
            <person name="Pallen M.J."/>
        </authorList>
    </citation>
    <scope>NUCLEOTIDE SEQUENCE</scope>
    <source>
        <strain evidence="2">ChiGjej1B1-98</strain>
    </source>
</reference>
<dbReference type="Proteomes" id="UP000824005">
    <property type="component" value="Unassembled WGS sequence"/>
</dbReference>
<evidence type="ECO:0000313" key="2">
    <source>
        <dbReference type="EMBL" id="HIY65596.1"/>
    </source>
</evidence>
<sequence>MSSEPRPPQHPLFLDWVNFFNEGREFGVDIDKERLAKKLGVNTAVLIGMALTIAVILGFVALLLFTDIGRVVTYVLLGLFFVAMVFAFFHLLGLRRKLRAATTSDTYFRLSKQGIVVAETLEIPWELTTGVAVSDARGQRAFGLMQKLAHRFALAAGAEQVLMCIGFNADVTKQLRNAAHPLLRRQLATTFEFGMLRLALDTVVPAEELTRSIFAIPAAARAAGRDVVITDNRQQFNTALIRMSNGKSPFEDLFKFLDAAAEDIRQQPEPKDEGVVEDQGAEHNLLERSVLPPEGIVRLQDARNVLAGQGPEALFQRYPAFDNGFGDTPTEGMLITEIGQEFDTVIWLDWKGDDA</sequence>
<feature type="transmembrane region" description="Helical" evidence="1">
    <location>
        <begin position="44"/>
        <end position="65"/>
    </location>
</feature>
<keyword evidence="1" id="KW-0812">Transmembrane</keyword>
<feature type="transmembrane region" description="Helical" evidence="1">
    <location>
        <begin position="71"/>
        <end position="92"/>
    </location>
</feature>
<proteinExistence type="predicted"/>
<evidence type="ECO:0000256" key="1">
    <source>
        <dbReference type="SAM" id="Phobius"/>
    </source>
</evidence>
<gene>
    <name evidence="2" type="ORF">H9830_04895</name>
</gene>
<reference evidence="2" key="2">
    <citation type="submission" date="2021-04" db="EMBL/GenBank/DDBJ databases">
        <authorList>
            <person name="Gilroy R."/>
        </authorList>
    </citation>
    <scope>NUCLEOTIDE SEQUENCE</scope>
    <source>
        <strain evidence="2">ChiGjej1B1-98</strain>
    </source>
</reference>
<name>A0A9D2C805_9MICO</name>